<dbReference type="NCBIfam" id="TIGR03786">
    <property type="entry name" value="strep_pil_rpt"/>
    <property type="match status" value="1"/>
</dbReference>
<keyword evidence="2" id="KW-0472">Membrane</keyword>
<evidence type="ECO:0000313" key="5">
    <source>
        <dbReference type="EMBL" id="HIR40946.1"/>
    </source>
</evidence>
<dbReference type="InterPro" id="IPR038174">
    <property type="entry name" value="Strep_pil_link_sf"/>
</dbReference>
<evidence type="ECO:0000256" key="1">
    <source>
        <dbReference type="SAM" id="MobiDB-lite"/>
    </source>
</evidence>
<keyword evidence="2" id="KW-1133">Transmembrane helix</keyword>
<evidence type="ECO:0000256" key="2">
    <source>
        <dbReference type="SAM" id="Phobius"/>
    </source>
</evidence>
<feature type="compositionally biased region" description="Low complexity" evidence="1">
    <location>
        <begin position="166"/>
        <end position="175"/>
    </location>
</feature>
<dbReference type="Pfam" id="PF12892">
    <property type="entry name" value="FctA"/>
    <property type="match status" value="1"/>
</dbReference>
<dbReference type="AlphaFoldDB" id="A0A9D1AKP0"/>
<comment type="caution">
    <text evidence="5">The sequence shown here is derived from an EMBL/GenBank/DDBJ whole genome shotgun (WGS) entry which is preliminary data.</text>
</comment>
<gene>
    <name evidence="5" type="ORF">IAB36_03860</name>
</gene>
<proteinExistence type="predicted"/>
<feature type="signal peptide" evidence="3">
    <location>
        <begin position="1"/>
        <end position="30"/>
    </location>
</feature>
<feature type="domain" description="Streptococcal pilin isopeptide linkage" evidence="4">
    <location>
        <begin position="50"/>
        <end position="158"/>
    </location>
</feature>
<evidence type="ECO:0000313" key="6">
    <source>
        <dbReference type="Proteomes" id="UP000886749"/>
    </source>
</evidence>
<sequence>MNQAIRKLSGLLVLPVLLAALLLMPVQAHAQEAAYQCTATLPVNLELNGDSDEMFTVTIAPGPEMGKDLPMPEQTELQMAGDSQAAFTGFHYTEPGDYVYTVTQTAGSTEYMTYDDAVYTVVIQVTNADNGGLTYQVYASRDDNPDEKVAELSFLNTFAPPPPETSEPSTPSEPSGVPQTGDQVPLLALTVVLVVAAAAIVVLVVVRGRSGKHSGQR</sequence>
<evidence type="ECO:0000259" key="4">
    <source>
        <dbReference type="Pfam" id="PF12892"/>
    </source>
</evidence>
<keyword evidence="3" id="KW-0732">Signal</keyword>
<feature type="region of interest" description="Disordered" evidence="1">
    <location>
        <begin position="158"/>
        <end position="179"/>
    </location>
</feature>
<feature type="chain" id="PRO_5039697012" description="Streptococcal pilin isopeptide linkage domain-containing protein" evidence="3">
    <location>
        <begin position="31"/>
        <end position="217"/>
    </location>
</feature>
<accession>A0A9D1AKP0</accession>
<reference evidence="5" key="1">
    <citation type="submission" date="2020-10" db="EMBL/GenBank/DDBJ databases">
        <authorList>
            <person name="Gilroy R."/>
        </authorList>
    </citation>
    <scope>NUCLEOTIDE SEQUENCE</scope>
    <source>
        <strain evidence="5">CHK184-25365</strain>
    </source>
</reference>
<dbReference type="Proteomes" id="UP000886749">
    <property type="component" value="Unassembled WGS sequence"/>
</dbReference>
<name>A0A9D1AKP0_9FIRM</name>
<dbReference type="InterPro" id="IPR022464">
    <property type="entry name" value="Strep_pil_isopept_link"/>
</dbReference>
<feature type="transmembrane region" description="Helical" evidence="2">
    <location>
        <begin position="184"/>
        <end position="206"/>
    </location>
</feature>
<keyword evidence="2" id="KW-0812">Transmembrane</keyword>
<reference evidence="5" key="2">
    <citation type="journal article" date="2021" name="PeerJ">
        <title>Extensive microbial diversity within the chicken gut microbiome revealed by metagenomics and culture.</title>
        <authorList>
            <person name="Gilroy R."/>
            <person name="Ravi A."/>
            <person name="Getino M."/>
            <person name="Pursley I."/>
            <person name="Horton D.L."/>
            <person name="Alikhan N.F."/>
            <person name="Baker D."/>
            <person name="Gharbi K."/>
            <person name="Hall N."/>
            <person name="Watson M."/>
            <person name="Adriaenssens E.M."/>
            <person name="Foster-Nyarko E."/>
            <person name="Jarju S."/>
            <person name="Secka A."/>
            <person name="Antonio M."/>
            <person name="Oren A."/>
            <person name="Chaudhuri R.R."/>
            <person name="La Ragione R."/>
            <person name="Hildebrand F."/>
            <person name="Pallen M.J."/>
        </authorList>
    </citation>
    <scope>NUCLEOTIDE SEQUENCE</scope>
    <source>
        <strain evidence="5">CHK184-25365</strain>
    </source>
</reference>
<dbReference type="EMBL" id="DVGY01000085">
    <property type="protein sequence ID" value="HIR40946.1"/>
    <property type="molecule type" value="Genomic_DNA"/>
</dbReference>
<organism evidence="5 6">
    <name type="scientific">Candidatus Egerieicola pullicola</name>
    <dbReference type="NCBI Taxonomy" id="2840775"/>
    <lineage>
        <taxon>Bacteria</taxon>
        <taxon>Bacillati</taxon>
        <taxon>Bacillota</taxon>
        <taxon>Clostridia</taxon>
        <taxon>Eubacteriales</taxon>
        <taxon>Oscillospiraceae</taxon>
        <taxon>Oscillospiraceae incertae sedis</taxon>
        <taxon>Candidatus Egerieicola</taxon>
    </lineage>
</organism>
<evidence type="ECO:0000256" key="3">
    <source>
        <dbReference type="SAM" id="SignalP"/>
    </source>
</evidence>
<protein>
    <recommendedName>
        <fullName evidence="4">Streptococcal pilin isopeptide linkage domain-containing protein</fullName>
    </recommendedName>
</protein>
<dbReference type="Gene3D" id="2.60.40.3050">
    <property type="match status" value="1"/>
</dbReference>